<evidence type="ECO:0000313" key="4">
    <source>
        <dbReference type="Proteomes" id="UP000682733"/>
    </source>
</evidence>
<keyword evidence="1" id="KW-0175">Coiled coil</keyword>
<dbReference type="Proteomes" id="UP000682733">
    <property type="component" value="Unassembled WGS sequence"/>
</dbReference>
<name>A0A8S2VQE5_9BILA</name>
<organism evidence="3 4">
    <name type="scientific">Didymodactylos carnosus</name>
    <dbReference type="NCBI Taxonomy" id="1234261"/>
    <lineage>
        <taxon>Eukaryota</taxon>
        <taxon>Metazoa</taxon>
        <taxon>Spiralia</taxon>
        <taxon>Gnathifera</taxon>
        <taxon>Rotifera</taxon>
        <taxon>Eurotatoria</taxon>
        <taxon>Bdelloidea</taxon>
        <taxon>Philodinida</taxon>
        <taxon>Philodinidae</taxon>
        <taxon>Didymodactylos</taxon>
    </lineage>
</organism>
<evidence type="ECO:0000313" key="3">
    <source>
        <dbReference type="EMBL" id="CAF4411627.1"/>
    </source>
</evidence>
<dbReference type="AlphaFoldDB" id="A0A8S2VQE5"/>
<sequence>FGEKVSIEQKEEKGPVDLTLDEQTKLRPQIDELCNQLAIKDETIAQLQKENEELSKTLR</sequence>
<evidence type="ECO:0000256" key="1">
    <source>
        <dbReference type="SAM" id="Coils"/>
    </source>
</evidence>
<gene>
    <name evidence="2" type="ORF">OVA965_LOCUS42185</name>
    <name evidence="3" type="ORF">TMI583_LOCUS44012</name>
</gene>
<protein>
    <submittedName>
        <fullName evidence="3">Uncharacterized protein</fullName>
    </submittedName>
</protein>
<feature type="non-terminal residue" evidence="3">
    <location>
        <position position="1"/>
    </location>
</feature>
<comment type="caution">
    <text evidence="3">The sequence shown here is derived from an EMBL/GenBank/DDBJ whole genome shotgun (WGS) entry which is preliminary data.</text>
</comment>
<feature type="coiled-coil region" evidence="1">
    <location>
        <begin position="30"/>
        <end position="57"/>
    </location>
</feature>
<dbReference type="Proteomes" id="UP000677228">
    <property type="component" value="Unassembled WGS sequence"/>
</dbReference>
<proteinExistence type="predicted"/>
<dbReference type="EMBL" id="CAJOBA010074809">
    <property type="protein sequence ID" value="CAF4411627.1"/>
    <property type="molecule type" value="Genomic_DNA"/>
</dbReference>
<dbReference type="EMBL" id="CAJNOK010050977">
    <property type="protein sequence ID" value="CAF1602464.1"/>
    <property type="molecule type" value="Genomic_DNA"/>
</dbReference>
<evidence type="ECO:0000313" key="2">
    <source>
        <dbReference type="EMBL" id="CAF1602464.1"/>
    </source>
</evidence>
<accession>A0A8S2VQE5</accession>
<reference evidence="3" key="1">
    <citation type="submission" date="2021-02" db="EMBL/GenBank/DDBJ databases">
        <authorList>
            <person name="Nowell W R."/>
        </authorList>
    </citation>
    <scope>NUCLEOTIDE SEQUENCE</scope>
</reference>